<evidence type="ECO:0000256" key="6">
    <source>
        <dbReference type="RuleBase" id="RU362125"/>
    </source>
</evidence>
<dbReference type="InterPro" id="IPR037069">
    <property type="entry name" value="AcylCoA_DH/ox_N_sf"/>
</dbReference>
<dbReference type="InterPro" id="IPR006089">
    <property type="entry name" value="Acyl-CoA_DH_CS"/>
</dbReference>
<comment type="similarity">
    <text evidence="2 6">Belongs to the acyl-CoA dehydrogenase family.</text>
</comment>
<proteinExistence type="inferred from homology"/>
<dbReference type="EMBL" id="DSKA01000251">
    <property type="protein sequence ID" value="HEE18597.1"/>
    <property type="molecule type" value="Genomic_DNA"/>
</dbReference>
<dbReference type="GO" id="GO:0003995">
    <property type="term" value="F:acyl-CoA dehydrogenase activity"/>
    <property type="evidence" value="ECO:0007669"/>
    <property type="project" value="InterPro"/>
</dbReference>
<keyword evidence="3 6" id="KW-0285">Flavoprotein</keyword>
<dbReference type="InterPro" id="IPR006091">
    <property type="entry name" value="Acyl-CoA_Oxase/DH_mid-dom"/>
</dbReference>
<dbReference type="GO" id="GO:0050660">
    <property type="term" value="F:flavin adenine dinucleotide binding"/>
    <property type="evidence" value="ECO:0007669"/>
    <property type="project" value="InterPro"/>
</dbReference>
<dbReference type="Gene3D" id="2.40.110.10">
    <property type="entry name" value="Butyryl-CoA Dehydrogenase, subunit A, domain 2"/>
    <property type="match status" value="1"/>
</dbReference>
<dbReference type="Pfam" id="PF02771">
    <property type="entry name" value="Acyl-CoA_dh_N"/>
    <property type="match status" value="1"/>
</dbReference>
<dbReference type="FunFam" id="1.20.140.10:FF:000004">
    <property type="entry name" value="Acyl-CoA dehydrogenase FadE25"/>
    <property type="match status" value="1"/>
</dbReference>
<evidence type="ECO:0000259" key="7">
    <source>
        <dbReference type="Pfam" id="PF00441"/>
    </source>
</evidence>
<organism evidence="12">
    <name type="scientific">candidate division WOR-3 bacterium</name>
    <dbReference type="NCBI Taxonomy" id="2052148"/>
    <lineage>
        <taxon>Bacteria</taxon>
        <taxon>Bacteria division WOR-3</taxon>
    </lineage>
</organism>
<dbReference type="InterPro" id="IPR013786">
    <property type="entry name" value="AcylCoA_DH/ox_N"/>
</dbReference>
<feature type="domain" description="Acyl-CoA dehydrogenase/oxidase N-terminal" evidence="9">
    <location>
        <begin position="6"/>
        <end position="117"/>
    </location>
</feature>
<accession>A0A7C3ER65</accession>
<dbReference type="EMBL" id="DSTU01000007">
    <property type="protein sequence ID" value="HFJ54151.1"/>
    <property type="molecule type" value="Genomic_DNA"/>
</dbReference>
<comment type="cofactor">
    <cofactor evidence="1 6">
        <name>FAD</name>
        <dbReference type="ChEBI" id="CHEBI:57692"/>
    </cofactor>
</comment>
<dbReference type="PROSITE" id="PS00073">
    <property type="entry name" value="ACYL_COA_DH_2"/>
    <property type="match status" value="1"/>
</dbReference>
<comment type="caution">
    <text evidence="12">The sequence shown here is derived from an EMBL/GenBank/DDBJ whole genome shotgun (WGS) entry which is preliminary data.</text>
</comment>
<evidence type="ECO:0000259" key="8">
    <source>
        <dbReference type="Pfam" id="PF02770"/>
    </source>
</evidence>
<evidence type="ECO:0000256" key="4">
    <source>
        <dbReference type="ARBA" id="ARBA00022827"/>
    </source>
</evidence>
<dbReference type="PIRSF" id="PIRSF016578">
    <property type="entry name" value="HsaA"/>
    <property type="match status" value="1"/>
</dbReference>
<dbReference type="InterPro" id="IPR009100">
    <property type="entry name" value="AcylCoA_DH/oxidase_NM_dom_sf"/>
</dbReference>
<protein>
    <submittedName>
        <fullName evidence="12">Acyl-CoA dehydrogenase</fullName>
    </submittedName>
</protein>
<dbReference type="InterPro" id="IPR046373">
    <property type="entry name" value="Acyl-CoA_Oxase/DH_mid-dom_sf"/>
</dbReference>
<evidence type="ECO:0000313" key="12">
    <source>
        <dbReference type="EMBL" id="HFJ54151.1"/>
    </source>
</evidence>
<dbReference type="Pfam" id="PF00441">
    <property type="entry name" value="Acyl-CoA_dh_1"/>
    <property type="match status" value="1"/>
</dbReference>
<evidence type="ECO:0000256" key="2">
    <source>
        <dbReference type="ARBA" id="ARBA00009347"/>
    </source>
</evidence>
<keyword evidence="4 6" id="KW-0274">FAD</keyword>
<dbReference type="Pfam" id="PF02770">
    <property type="entry name" value="Acyl-CoA_dh_M"/>
    <property type="match status" value="1"/>
</dbReference>
<feature type="domain" description="Acyl-CoA dehydrogenase/oxidase C-terminal" evidence="7">
    <location>
        <begin position="230"/>
        <end position="377"/>
    </location>
</feature>
<evidence type="ECO:0000259" key="9">
    <source>
        <dbReference type="Pfam" id="PF02771"/>
    </source>
</evidence>
<dbReference type="EMBL" id="DSLG01000004">
    <property type="protein sequence ID" value="HEA87179.1"/>
    <property type="molecule type" value="Genomic_DNA"/>
</dbReference>
<evidence type="ECO:0000313" key="10">
    <source>
        <dbReference type="EMBL" id="HEA87179.1"/>
    </source>
</evidence>
<dbReference type="PANTHER" id="PTHR43884">
    <property type="entry name" value="ACYL-COA DEHYDROGENASE"/>
    <property type="match status" value="1"/>
</dbReference>
<dbReference type="InterPro" id="IPR036250">
    <property type="entry name" value="AcylCo_DH-like_C"/>
</dbReference>
<dbReference type="InterPro" id="IPR009075">
    <property type="entry name" value="AcylCo_DH/oxidase_C"/>
</dbReference>
<name>A0A7C3ER65_UNCW3</name>
<dbReference type="PANTHER" id="PTHR43884:SF12">
    <property type="entry name" value="ISOVALERYL-COA DEHYDROGENASE, MITOCHONDRIAL-RELATED"/>
    <property type="match status" value="1"/>
</dbReference>
<dbReference type="FunFam" id="2.40.110.10:FF:000001">
    <property type="entry name" value="Acyl-CoA dehydrogenase, mitochondrial"/>
    <property type="match status" value="1"/>
</dbReference>
<gene>
    <name evidence="11" type="ORF">ENP62_03490</name>
    <name evidence="10" type="ORF">ENP94_04120</name>
    <name evidence="12" type="ORF">ENS16_05625</name>
</gene>
<dbReference type="FunFam" id="1.10.540.10:FF:000002">
    <property type="entry name" value="Acyl-CoA dehydrogenase FadE19"/>
    <property type="match status" value="1"/>
</dbReference>
<feature type="domain" description="Acyl-CoA oxidase/dehydrogenase middle" evidence="8">
    <location>
        <begin position="120"/>
        <end position="215"/>
    </location>
</feature>
<dbReference type="Gene3D" id="1.10.540.10">
    <property type="entry name" value="Acyl-CoA dehydrogenase/oxidase, N-terminal domain"/>
    <property type="match status" value="1"/>
</dbReference>
<keyword evidence="5 6" id="KW-0560">Oxidoreductase</keyword>
<evidence type="ECO:0000256" key="5">
    <source>
        <dbReference type="ARBA" id="ARBA00023002"/>
    </source>
</evidence>
<dbReference type="SUPFAM" id="SSF56645">
    <property type="entry name" value="Acyl-CoA dehydrogenase NM domain-like"/>
    <property type="match status" value="1"/>
</dbReference>
<dbReference type="AlphaFoldDB" id="A0A7C3ER65"/>
<evidence type="ECO:0000313" key="11">
    <source>
        <dbReference type="EMBL" id="HEE18597.1"/>
    </source>
</evidence>
<dbReference type="Gene3D" id="1.20.140.10">
    <property type="entry name" value="Butyryl-CoA Dehydrogenase, subunit A, domain 3"/>
    <property type="match status" value="1"/>
</dbReference>
<evidence type="ECO:0000256" key="3">
    <source>
        <dbReference type="ARBA" id="ARBA00022630"/>
    </source>
</evidence>
<reference evidence="12" key="1">
    <citation type="journal article" date="2020" name="mSystems">
        <title>Genome- and Community-Level Interaction Insights into Carbon Utilization and Element Cycling Functions of Hydrothermarchaeota in Hydrothermal Sediment.</title>
        <authorList>
            <person name="Zhou Z."/>
            <person name="Liu Y."/>
            <person name="Xu W."/>
            <person name="Pan J."/>
            <person name="Luo Z.H."/>
            <person name="Li M."/>
        </authorList>
    </citation>
    <scope>NUCLEOTIDE SEQUENCE [LARGE SCALE GENOMIC DNA]</scope>
    <source>
        <strain evidence="11">SpSt-236</strain>
        <strain evidence="10">SpSt-265</strain>
        <strain evidence="12">SpSt-465</strain>
    </source>
</reference>
<evidence type="ECO:0000256" key="1">
    <source>
        <dbReference type="ARBA" id="ARBA00001974"/>
    </source>
</evidence>
<dbReference type="SUPFAM" id="SSF47203">
    <property type="entry name" value="Acyl-CoA dehydrogenase C-terminal domain-like"/>
    <property type="match status" value="1"/>
</dbReference>
<sequence length="383" mass="41831">MEYFFTETQKEIKELARKFAVEKIKPVRAELDRTGEFPHQLMREMAELGLMGIYIPEEYGGFGGGILEMCLVVEELSRIDGAVALCYAACGLGTFPIILAGTEEQKRKYLPRLAAGELAAFAITEAQAGSDASNVKTRARREGDYYVLNGTKQFITNGSVAKIYTVIASTDPSRGARGLSAFIVEDGTPGFTFGKIEDKMGIRCSKTAELVFQDCRIPAENLLGGREGLGFIHTMRTFDRTRPGVGAQALGIAQGALDEALEYAKTRIQFDQPIVSFQAVQMMLADMAIQIEASRALVYEAARAADAGVKNISGLAAMAKVMASDTAMRVTTDAVQILGGYGYMKDYPVEKMMRDAKITQIYEGTNQIQRLVIASELIKGTLW</sequence>